<feature type="region of interest" description="Disordered" evidence="2">
    <location>
        <begin position="768"/>
        <end position="790"/>
    </location>
</feature>
<evidence type="ECO:0000313" key="4">
    <source>
        <dbReference type="Proteomes" id="UP001165060"/>
    </source>
</evidence>
<feature type="compositionally biased region" description="Basic and acidic residues" evidence="2">
    <location>
        <begin position="645"/>
        <end position="662"/>
    </location>
</feature>
<feature type="compositionally biased region" description="Acidic residues" evidence="2">
    <location>
        <begin position="1"/>
        <end position="11"/>
    </location>
</feature>
<organism evidence="3 4">
    <name type="scientific">Tetraparma gracilis</name>
    <dbReference type="NCBI Taxonomy" id="2962635"/>
    <lineage>
        <taxon>Eukaryota</taxon>
        <taxon>Sar</taxon>
        <taxon>Stramenopiles</taxon>
        <taxon>Ochrophyta</taxon>
        <taxon>Bolidophyceae</taxon>
        <taxon>Parmales</taxon>
        <taxon>Triparmaceae</taxon>
        <taxon>Tetraparma</taxon>
    </lineage>
</organism>
<keyword evidence="4" id="KW-1185">Reference proteome</keyword>
<dbReference type="Proteomes" id="UP001165060">
    <property type="component" value="Unassembled WGS sequence"/>
</dbReference>
<gene>
    <name evidence="3" type="ORF">TeGR_g10504</name>
</gene>
<feature type="coiled-coil region" evidence="1">
    <location>
        <begin position="398"/>
        <end position="425"/>
    </location>
</feature>
<feature type="region of interest" description="Disordered" evidence="2">
    <location>
        <begin position="617"/>
        <end position="714"/>
    </location>
</feature>
<feature type="region of interest" description="Disordered" evidence="2">
    <location>
        <begin position="1"/>
        <end position="54"/>
    </location>
</feature>
<feature type="compositionally biased region" description="Basic and acidic residues" evidence="2">
    <location>
        <begin position="617"/>
        <end position="633"/>
    </location>
</feature>
<comment type="caution">
    <text evidence="3">The sequence shown here is derived from an EMBL/GenBank/DDBJ whole genome shotgun (WGS) entry which is preliminary data.</text>
</comment>
<proteinExistence type="predicted"/>
<name>A0ABQ6N900_9STRA</name>
<sequence>MPTLSDSEDDNSVASSEYDKHDSDLASDDGHDSTHDESDSENAPPPKKVPSSASSLKGYQQIYLIKSPSSLDSFSGDREVLFRCGNWCYTGKVTLDFGGGAGANDDSSDEEDGNMRLKDVPKVIPLLQRQQGKLAFYCNATAIPRGTGFREPVECITEAQDFLAKELQSDQVADALERYAALYPWLDNDDTKSYFELAADESVMESMAGIQCIASKTYARGLIFITVYFEGIFYVTIADGMGDQPLLDVRFPDVSRHGEGVTLMSYMDNDISARWQKLTLWQSLAGDVKLSTLFAPRQKKTKDLGSDCYVQSYVVMKAGSDTGLDPNSPASPTGANTFRTALFRFGSWCYSGRVQLTPTLNLSDLPHVIPALRMQQSRLEFLCDVSAMPSRSPFVKPMDFAQKAAKVMESEVENSEEVLANLVSRLSDMGLGDSISEWLDGDPGQSFFEFAFAPDDETTRAHRDVELMCTKTYTPNGLVTIAIYFGGVYYLSLQDGGGEQPLLDSKFPNVAGKGRGYQIKAYSAGVDGWKSLRKVSVWQTQDAMQKEMEARMDQTTLDSVGGAVYALHGTPEPNQGATNDAKSDFGDAKAVLGGGGGGEGMLLGDNGAATTPVNKVAEAKAAEPEVTRAEPEGKTVQPQEEGYGDEQRADAVDARADAKEEGTSQASPAKDTEEVAESPTTREEEGAAVKKKKKKKDKDNSEAKLAATPNNMKQSLGAFHHLAPMRKPSELEGKLGDIRKNMANDAAGGDAPWDPFGKPVVGKGALGGGGGGLKLGQMPKLGSIEAKKDM</sequence>
<reference evidence="3 4" key="1">
    <citation type="journal article" date="2023" name="Commun. Biol.">
        <title>Genome analysis of Parmales, the sister group of diatoms, reveals the evolutionary specialization of diatoms from phago-mixotrophs to photoautotrophs.</title>
        <authorList>
            <person name="Ban H."/>
            <person name="Sato S."/>
            <person name="Yoshikawa S."/>
            <person name="Yamada K."/>
            <person name="Nakamura Y."/>
            <person name="Ichinomiya M."/>
            <person name="Sato N."/>
            <person name="Blanc-Mathieu R."/>
            <person name="Endo H."/>
            <person name="Kuwata A."/>
            <person name="Ogata H."/>
        </authorList>
    </citation>
    <scope>NUCLEOTIDE SEQUENCE [LARGE SCALE GENOMIC DNA]</scope>
</reference>
<evidence type="ECO:0000313" key="3">
    <source>
        <dbReference type="EMBL" id="GMI43279.1"/>
    </source>
</evidence>
<protein>
    <submittedName>
        <fullName evidence="3">Uncharacterized protein</fullName>
    </submittedName>
</protein>
<evidence type="ECO:0000256" key="2">
    <source>
        <dbReference type="SAM" id="MobiDB-lite"/>
    </source>
</evidence>
<evidence type="ECO:0000256" key="1">
    <source>
        <dbReference type="SAM" id="Coils"/>
    </source>
</evidence>
<dbReference type="EMBL" id="BRYB01002336">
    <property type="protein sequence ID" value="GMI43279.1"/>
    <property type="molecule type" value="Genomic_DNA"/>
</dbReference>
<feature type="compositionally biased region" description="Basic and acidic residues" evidence="2">
    <location>
        <begin position="17"/>
        <end position="37"/>
    </location>
</feature>
<accession>A0ABQ6N900</accession>
<keyword evidence="1" id="KW-0175">Coiled coil</keyword>